<comment type="function">
    <text evidence="5">This is one of the proteins that binds to the 5S RNA in the ribosome where it forms part of the central protuberance.</text>
</comment>
<organism evidence="9 10">
    <name type="scientific">Caedimonas varicaedens</name>
    <dbReference type="NCBI Taxonomy" id="1629334"/>
    <lineage>
        <taxon>Bacteria</taxon>
        <taxon>Pseudomonadati</taxon>
        <taxon>Pseudomonadota</taxon>
        <taxon>Alphaproteobacteria</taxon>
        <taxon>Holosporales</taxon>
        <taxon>Caedimonadaceae</taxon>
        <taxon>Caedimonas</taxon>
    </lineage>
</organism>
<keyword evidence="4 5" id="KW-0687">Ribonucleoprotein</keyword>
<evidence type="ECO:0000256" key="3">
    <source>
        <dbReference type="ARBA" id="ARBA00022980"/>
    </source>
</evidence>
<keyword evidence="10" id="KW-1185">Reference proteome</keyword>
<dbReference type="GO" id="GO:0006412">
    <property type="term" value="P:translation"/>
    <property type="evidence" value="ECO:0007669"/>
    <property type="project" value="UniProtKB-UniRule"/>
</dbReference>
<keyword evidence="3 5" id="KW-0689">Ribosomal protein</keyword>
<feature type="compositionally biased region" description="Low complexity" evidence="6">
    <location>
        <begin position="205"/>
        <end position="217"/>
    </location>
</feature>
<dbReference type="PANTHER" id="PTHR33284:SF1">
    <property type="entry name" value="RIBOSOMAL PROTEIN L25_GLN-TRNA SYNTHETASE, ANTI-CODON-BINDING DOMAIN-CONTAINING PROTEIN"/>
    <property type="match status" value="1"/>
</dbReference>
<evidence type="ECO:0000313" key="10">
    <source>
        <dbReference type="Proteomes" id="UP000036771"/>
    </source>
</evidence>
<dbReference type="CDD" id="cd00495">
    <property type="entry name" value="Ribosomal_L25_TL5_CTC"/>
    <property type="match status" value="1"/>
</dbReference>
<dbReference type="HAMAP" id="MF_01334">
    <property type="entry name" value="Ribosomal_bL25_CTC"/>
    <property type="match status" value="1"/>
</dbReference>
<dbReference type="InterPro" id="IPR020055">
    <property type="entry name" value="Ribosomal_bL25_short"/>
</dbReference>
<feature type="compositionally biased region" description="Acidic residues" evidence="6">
    <location>
        <begin position="193"/>
        <end position="204"/>
    </location>
</feature>
<feature type="domain" description="Large ribosomal subunit protein bL25 beta" evidence="8">
    <location>
        <begin position="102"/>
        <end position="188"/>
    </location>
</feature>
<feature type="domain" description="Large ribosomal subunit protein bL25 L25" evidence="7">
    <location>
        <begin position="8"/>
        <end position="94"/>
    </location>
</feature>
<protein>
    <recommendedName>
        <fullName evidence="5">Large ribosomal subunit protein bL25</fullName>
    </recommendedName>
    <alternativeName>
        <fullName evidence="5">General stress protein CTC</fullName>
    </alternativeName>
</protein>
<dbReference type="GO" id="GO:0022625">
    <property type="term" value="C:cytosolic large ribosomal subunit"/>
    <property type="evidence" value="ECO:0007669"/>
    <property type="project" value="TreeGrafter"/>
</dbReference>
<feature type="region of interest" description="Disordered" evidence="6">
    <location>
        <begin position="193"/>
        <end position="217"/>
    </location>
</feature>
<dbReference type="InterPro" id="IPR029751">
    <property type="entry name" value="Ribosomal_L25_dom"/>
</dbReference>
<dbReference type="InterPro" id="IPR037121">
    <property type="entry name" value="Ribosomal_bL25_C"/>
</dbReference>
<evidence type="ECO:0000256" key="5">
    <source>
        <dbReference type="HAMAP-Rule" id="MF_01334"/>
    </source>
</evidence>
<dbReference type="PANTHER" id="PTHR33284">
    <property type="entry name" value="RIBOSOMAL PROTEIN L25/GLN-TRNA SYNTHETASE, ANTI-CODON-BINDING DOMAIN-CONTAINING PROTEIN"/>
    <property type="match status" value="1"/>
</dbReference>
<dbReference type="SUPFAM" id="SSF50715">
    <property type="entry name" value="Ribosomal protein L25-like"/>
    <property type="match status" value="1"/>
</dbReference>
<dbReference type="Pfam" id="PF14693">
    <property type="entry name" value="Ribosomal_TL5_C"/>
    <property type="match status" value="1"/>
</dbReference>
<comment type="similarity">
    <text evidence="5">Belongs to the bacterial ribosomal protein bL25 family. CTC subfamily.</text>
</comment>
<proteinExistence type="inferred from homology"/>
<evidence type="ECO:0000256" key="2">
    <source>
        <dbReference type="ARBA" id="ARBA00022884"/>
    </source>
</evidence>
<comment type="subunit">
    <text evidence="5">Part of the 50S ribosomal subunit; part of the 5S rRNA/L5/L18/L25 subcomplex. Contacts the 5S rRNA. Binds to the 5S rRNA independently of L5 and L18.</text>
</comment>
<keyword evidence="2 5" id="KW-0694">RNA-binding</keyword>
<sequence length="217" mass="23646">MSTVEVFKVQIRPQTGGGASRSLRRSGMIPAILYGGEKENISLMVDPRDVEKGLHQSGFYSRIFELDVGDKKEQALVREVQFHPVTDRPVHMDFLRVRKDSKIHVAVPVHFLNENQCPGLKQGGILNIVLHDLDVTCAAGSIPAELTVDLTGLEIGAIIHTDVLQLPKGVVISHPDRDNTLATIVAPKISQGDEEVAEIEETATTEEPAVAEASKES</sequence>
<dbReference type="InterPro" id="IPR001021">
    <property type="entry name" value="Ribosomal_bL25_long"/>
</dbReference>
<dbReference type="GO" id="GO:0003735">
    <property type="term" value="F:structural constituent of ribosome"/>
    <property type="evidence" value="ECO:0007669"/>
    <property type="project" value="InterPro"/>
</dbReference>
<comment type="caution">
    <text evidence="9">The sequence shown here is derived from an EMBL/GenBank/DDBJ whole genome shotgun (WGS) entry which is preliminary data.</text>
</comment>
<dbReference type="Gene3D" id="2.40.240.10">
    <property type="entry name" value="Ribosomal Protein L25, Chain P"/>
    <property type="match status" value="1"/>
</dbReference>
<dbReference type="InterPro" id="IPR011035">
    <property type="entry name" value="Ribosomal_bL25/Gln-tRNA_synth"/>
</dbReference>
<dbReference type="EMBL" id="BBVC01000022">
    <property type="protein sequence ID" value="GAO98017.1"/>
    <property type="molecule type" value="Genomic_DNA"/>
</dbReference>
<accession>A0A0K8MC23</accession>
<dbReference type="InterPro" id="IPR020930">
    <property type="entry name" value="Ribosomal_uL5_bac-type"/>
</dbReference>
<dbReference type="Proteomes" id="UP000036771">
    <property type="component" value="Unassembled WGS sequence"/>
</dbReference>
<dbReference type="InterPro" id="IPR020057">
    <property type="entry name" value="Ribosomal_bL25_b-dom"/>
</dbReference>
<evidence type="ECO:0000259" key="7">
    <source>
        <dbReference type="Pfam" id="PF01386"/>
    </source>
</evidence>
<dbReference type="STRING" id="1629334.Cva_00660"/>
<evidence type="ECO:0000259" key="8">
    <source>
        <dbReference type="Pfam" id="PF14693"/>
    </source>
</evidence>
<evidence type="ECO:0000256" key="1">
    <source>
        <dbReference type="ARBA" id="ARBA00022730"/>
    </source>
</evidence>
<reference evidence="9 10" key="1">
    <citation type="submission" date="2015-03" db="EMBL/GenBank/DDBJ databases">
        <title>Caedibacter varicaedens, whole genome shotgun sequence.</title>
        <authorList>
            <person name="Suzuki H."/>
            <person name="Dapper A.L."/>
            <person name="Gibson A.K."/>
            <person name="Jackson C."/>
            <person name="Lee H."/>
            <person name="Pejaver V.R."/>
            <person name="Doak T."/>
            <person name="Lynch M."/>
        </authorList>
    </citation>
    <scope>NUCLEOTIDE SEQUENCE [LARGE SCALE GENOMIC DNA]</scope>
</reference>
<dbReference type="NCBIfam" id="TIGR00731">
    <property type="entry name" value="bL25_bact_ctc"/>
    <property type="match status" value="1"/>
</dbReference>
<dbReference type="InterPro" id="IPR020056">
    <property type="entry name" value="Rbsml_bL25/Gln-tRNA_synth_N"/>
</dbReference>
<dbReference type="HAMAP" id="MF_01336">
    <property type="entry name" value="Ribosomal_bL25"/>
    <property type="match status" value="1"/>
</dbReference>
<evidence type="ECO:0000313" key="9">
    <source>
        <dbReference type="EMBL" id="GAO98017.1"/>
    </source>
</evidence>
<gene>
    <name evidence="5 9" type="primary">rplY</name>
    <name evidence="5" type="synonym">ctc</name>
    <name evidence="9" type="ORF">Cva_00660</name>
</gene>
<evidence type="ECO:0000256" key="4">
    <source>
        <dbReference type="ARBA" id="ARBA00023274"/>
    </source>
</evidence>
<name>A0A0K8MC23_9PROT</name>
<evidence type="ECO:0000256" key="6">
    <source>
        <dbReference type="SAM" id="MobiDB-lite"/>
    </source>
</evidence>
<dbReference type="Pfam" id="PF01386">
    <property type="entry name" value="Ribosomal_L25p"/>
    <property type="match status" value="1"/>
</dbReference>
<dbReference type="Gene3D" id="2.170.120.20">
    <property type="entry name" value="Ribosomal protein L25, beta domain"/>
    <property type="match status" value="1"/>
</dbReference>
<dbReference type="AlphaFoldDB" id="A0A0K8MC23"/>
<keyword evidence="1 5" id="KW-0699">rRNA-binding</keyword>
<dbReference type="NCBIfam" id="NF004128">
    <property type="entry name" value="PRK05618.1-2"/>
    <property type="match status" value="1"/>
</dbReference>
<dbReference type="GO" id="GO:0008097">
    <property type="term" value="F:5S rRNA binding"/>
    <property type="evidence" value="ECO:0007669"/>
    <property type="project" value="InterPro"/>
</dbReference>
<dbReference type="NCBIfam" id="NF004612">
    <property type="entry name" value="PRK05943.1"/>
    <property type="match status" value="1"/>
</dbReference>
<dbReference type="OrthoDB" id="9806411at2"/>